<protein>
    <recommendedName>
        <fullName evidence="9">Cytochrome P450</fullName>
    </recommendedName>
</protein>
<dbReference type="Pfam" id="PF00067">
    <property type="entry name" value="p450"/>
    <property type="match status" value="1"/>
</dbReference>
<organism evidence="7 8">
    <name type="scientific">Antrodiella citrinella</name>
    <dbReference type="NCBI Taxonomy" id="2447956"/>
    <lineage>
        <taxon>Eukaryota</taxon>
        <taxon>Fungi</taxon>
        <taxon>Dikarya</taxon>
        <taxon>Basidiomycota</taxon>
        <taxon>Agaricomycotina</taxon>
        <taxon>Agaricomycetes</taxon>
        <taxon>Polyporales</taxon>
        <taxon>Steccherinaceae</taxon>
        <taxon>Antrodiella</taxon>
    </lineage>
</organism>
<dbReference type="EMBL" id="SGPM01000272">
    <property type="protein sequence ID" value="THH27197.1"/>
    <property type="molecule type" value="Genomic_DNA"/>
</dbReference>
<evidence type="ECO:0000256" key="4">
    <source>
        <dbReference type="ARBA" id="ARBA00022723"/>
    </source>
</evidence>
<evidence type="ECO:0000313" key="8">
    <source>
        <dbReference type="Proteomes" id="UP000308730"/>
    </source>
</evidence>
<dbReference type="Proteomes" id="UP000308730">
    <property type="component" value="Unassembled WGS sequence"/>
</dbReference>
<comment type="caution">
    <text evidence="7">The sequence shown here is derived from an EMBL/GenBank/DDBJ whole genome shotgun (WGS) entry which is preliminary data.</text>
</comment>
<dbReference type="InterPro" id="IPR002403">
    <property type="entry name" value="Cyt_P450_E_grp-IV"/>
</dbReference>
<keyword evidence="8" id="KW-1185">Reference proteome</keyword>
<dbReference type="InterPro" id="IPR050529">
    <property type="entry name" value="CYP450_sterol_14alpha_dmase"/>
</dbReference>
<dbReference type="InterPro" id="IPR001128">
    <property type="entry name" value="Cyt_P450"/>
</dbReference>
<comment type="cofactor">
    <cofactor evidence="1 6">
        <name>heme</name>
        <dbReference type="ChEBI" id="CHEBI:30413"/>
    </cofactor>
</comment>
<dbReference type="GO" id="GO:0020037">
    <property type="term" value="F:heme binding"/>
    <property type="evidence" value="ECO:0007669"/>
    <property type="project" value="InterPro"/>
</dbReference>
<dbReference type="OrthoDB" id="3366823at2759"/>
<evidence type="ECO:0000256" key="6">
    <source>
        <dbReference type="PIRSR" id="PIRSR602403-1"/>
    </source>
</evidence>
<keyword evidence="4 6" id="KW-0479">Metal-binding</keyword>
<sequence length="440" mass="48947">MGADPDEFFKEASEKLGPIFRVKAMGRSMTYVTSPALIAAIYRDSKTFEFQSIRSKISHDIFSIPKDVIQSSDVIENYYPAHHRVLAPKSISPILDRYAAHTYSQLSARVSALDGASAPLKSLVIMPAYVAASKAFFGEKLPAAGTYKDFEKFNDAFHIMAAELPKFVTSGARKAWEGVTKTFETYIHDVRKSGDMSELVDSTLGVGDRAGWTDAVLAKMLASDMWALQANAIWAVYWFLILVLERPDDLTRITYEIDAARAAWTQAHPNTPLNETTFPQFITESAEKFPLLSSGIMETLRLRTSSFSIRRVTAPTEFAGYSFKTDDVLICNTRVVHMDEEIHERPTEFVLDRYVDAGKKRVKDGAPVPNHSLPFGGGVSMCEGRHFAQAEIKTFLVALLTLTRLEFDPEEATWPTPAMDRIGVGIIGPKGDLDVVVRSR</sequence>
<keyword evidence="5 6" id="KW-0408">Iron</keyword>
<comment type="similarity">
    <text evidence="2">Belongs to the cytochrome P450 family.</text>
</comment>
<proteinExistence type="inferred from homology"/>
<accession>A0A4S4MPE8</accession>
<dbReference type="GO" id="GO:0005506">
    <property type="term" value="F:iron ion binding"/>
    <property type="evidence" value="ECO:0007669"/>
    <property type="project" value="InterPro"/>
</dbReference>
<dbReference type="GO" id="GO:0008395">
    <property type="term" value="F:steroid hydroxylase activity"/>
    <property type="evidence" value="ECO:0007669"/>
    <property type="project" value="TreeGrafter"/>
</dbReference>
<evidence type="ECO:0008006" key="9">
    <source>
        <dbReference type="Google" id="ProtNLM"/>
    </source>
</evidence>
<evidence type="ECO:0000313" key="7">
    <source>
        <dbReference type="EMBL" id="THH27197.1"/>
    </source>
</evidence>
<reference evidence="7 8" key="1">
    <citation type="submission" date="2019-02" db="EMBL/GenBank/DDBJ databases">
        <title>Genome sequencing of the rare red list fungi Antrodiella citrinella (Flaviporus citrinellus).</title>
        <authorList>
            <person name="Buettner E."/>
            <person name="Kellner H."/>
        </authorList>
    </citation>
    <scope>NUCLEOTIDE SEQUENCE [LARGE SCALE GENOMIC DNA]</scope>
    <source>
        <strain evidence="7 8">DSM 108506</strain>
    </source>
</reference>
<feature type="binding site" description="axial binding residue" evidence="6">
    <location>
        <position position="382"/>
    </location>
    <ligand>
        <name>heme</name>
        <dbReference type="ChEBI" id="CHEBI:30413"/>
    </ligand>
    <ligandPart>
        <name>Fe</name>
        <dbReference type="ChEBI" id="CHEBI:18248"/>
    </ligandPart>
</feature>
<evidence type="ECO:0000256" key="1">
    <source>
        <dbReference type="ARBA" id="ARBA00001971"/>
    </source>
</evidence>
<evidence type="ECO:0000256" key="2">
    <source>
        <dbReference type="ARBA" id="ARBA00010617"/>
    </source>
</evidence>
<gene>
    <name evidence="7" type="ORF">EUX98_g6991</name>
</gene>
<dbReference type="PANTHER" id="PTHR24304">
    <property type="entry name" value="CYTOCHROME P450 FAMILY 7"/>
    <property type="match status" value="1"/>
</dbReference>
<keyword evidence="3 6" id="KW-0349">Heme</keyword>
<dbReference type="InterPro" id="IPR036396">
    <property type="entry name" value="Cyt_P450_sf"/>
</dbReference>
<dbReference type="SUPFAM" id="SSF48264">
    <property type="entry name" value="Cytochrome P450"/>
    <property type="match status" value="1"/>
</dbReference>
<evidence type="ECO:0000256" key="3">
    <source>
        <dbReference type="ARBA" id="ARBA00022617"/>
    </source>
</evidence>
<dbReference type="GO" id="GO:0016705">
    <property type="term" value="F:oxidoreductase activity, acting on paired donors, with incorporation or reduction of molecular oxygen"/>
    <property type="evidence" value="ECO:0007669"/>
    <property type="project" value="InterPro"/>
</dbReference>
<dbReference type="AlphaFoldDB" id="A0A4S4MPE8"/>
<evidence type="ECO:0000256" key="5">
    <source>
        <dbReference type="ARBA" id="ARBA00023004"/>
    </source>
</evidence>
<dbReference type="PANTHER" id="PTHR24304:SF2">
    <property type="entry name" value="24-HYDROXYCHOLESTEROL 7-ALPHA-HYDROXYLASE"/>
    <property type="match status" value="1"/>
</dbReference>
<dbReference type="Gene3D" id="1.10.630.10">
    <property type="entry name" value="Cytochrome P450"/>
    <property type="match status" value="1"/>
</dbReference>
<name>A0A4S4MPE8_9APHY</name>
<dbReference type="PRINTS" id="PR00465">
    <property type="entry name" value="EP450IV"/>
</dbReference>